<gene>
    <name evidence="2" type="ORF">GCM10009726_08150</name>
</gene>
<evidence type="ECO:0000256" key="1">
    <source>
        <dbReference type="SAM" id="MobiDB-lite"/>
    </source>
</evidence>
<sequence length="71" mass="8074">MFSEANQAGARRDDIRLKRHEHDMLDAELGLDELRKQARARGLDPDVASRGTLEPSSNRTGVDDVLKFIRR</sequence>
<reference evidence="3" key="1">
    <citation type="journal article" date="2019" name="Int. J. Syst. Evol. Microbiol.">
        <title>The Global Catalogue of Microorganisms (GCM) 10K type strain sequencing project: providing services to taxonomists for standard genome sequencing and annotation.</title>
        <authorList>
            <consortium name="The Broad Institute Genomics Platform"/>
            <consortium name="The Broad Institute Genome Sequencing Center for Infectious Disease"/>
            <person name="Wu L."/>
            <person name="Ma J."/>
        </authorList>
    </citation>
    <scope>NUCLEOTIDE SEQUENCE [LARGE SCALE GENOMIC DNA]</scope>
    <source>
        <strain evidence="3">JCM 13813</strain>
    </source>
</reference>
<comment type="caution">
    <text evidence="2">The sequence shown here is derived from an EMBL/GenBank/DDBJ whole genome shotgun (WGS) entry which is preliminary data.</text>
</comment>
<evidence type="ECO:0000313" key="3">
    <source>
        <dbReference type="Proteomes" id="UP001501161"/>
    </source>
</evidence>
<dbReference type="EMBL" id="BAAAMQ010000007">
    <property type="protein sequence ID" value="GAA2098875.1"/>
    <property type="molecule type" value="Genomic_DNA"/>
</dbReference>
<protein>
    <submittedName>
        <fullName evidence="2">Uncharacterized protein</fullName>
    </submittedName>
</protein>
<name>A0ABN2WVK4_9ACTN</name>
<dbReference type="Proteomes" id="UP001501161">
    <property type="component" value="Unassembled WGS sequence"/>
</dbReference>
<keyword evidence="3" id="KW-1185">Reference proteome</keyword>
<evidence type="ECO:0000313" key="2">
    <source>
        <dbReference type="EMBL" id="GAA2098875.1"/>
    </source>
</evidence>
<organism evidence="2 3">
    <name type="scientific">Nocardioides furvisabuli</name>
    <dbReference type="NCBI Taxonomy" id="375542"/>
    <lineage>
        <taxon>Bacteria</taxon>
        <taxon>Bacillati</taxon>
        <taxon>Actinomycetota</taxon>
        <taxon>Actinomycetes</taxon>
        <taxon>Propionibacteriales</taxon>
        <taxon>Nocardioidaceae</taxon>
        <taxon>Nocardioides</taxon>
    </lineage>
</organism>
<feature type="region of interest" description="Disordered" evidence="1">
    <location>
        <begin position="40"/>
        <end position="60"/>
    </location>
</feature>
<accession>A0ABN2WVK4</accession>
<proteinExistence type="predicted"/>